<evidence type="ECO:0000256" key="2">
    <source>
        <dbReference type="ARBA" id="ARBA00010945"/>
    </source>
</evidence>
<feature type="site" description="Substrate discrimination" evidence="17">
    <location>
        <position position="52"/>
    </location>
</feature>
<evidence type="ECO:0000259" key="18">
    <source>
        <dbReference type="PROSITE" id="PS50173"/>
    </source>
</evidence>
<keyword evidence="6 17" id="KW-0808">Transferase</keyword>
<keyword evidence="12 17" id="KW-0239">DNA-directed DNA polymerase</keyword>
<keyword evidence="9 17" id="KW-0479">Metal-binding</keyword>
<dbReference type="NCBIfam" id="NF002751">
    <property type="entry name" value="PRK02794.1"/>
    <property type="match status" value="1"/>
</dbReference>
<keyword evidence="11 17" id="KW-0460">Magnesium</keyword>
<dbReference type="GO" id="GO:0005829">
    <property type="term" value="C:cytosol"/>
    <property type="evidence" value="ECO:0007669"/>
    <property type="project" value="TreeGrafter"/>
</dbReference>
<evidence type="ECO:0000256" key="14">
    <source>
        <dbReference type="ARBA" id="ARBA00023204"/>
    </source>
</evidence>
<evidence type="ECO:0000313" key="19">
    <source>
        <dbReference type="EMBL" id="GLK55597.1"/>
    </source>
</evidence>
<evidence type="ECO:0000256" key="3">
    <source>
        <dbReference type="ARBA" id="ARBA00011245"/>
    </source>
</evidence>
<dbReference type="FunFam" id="3.40.1170.60:FF:000001">
    <property type="entry name" value="DNA polymerase IV"/>
    <property type="match status" value="1"/>
</dbReference>
<evidence type="ECO:0000256" key="11">
    <source>
        <dbReference type="ARBA" id="ARBA00022842"/>
    </source>
</evidence>
<name>A0A9W6ITY8_9HYPH</name>
<dbReference type="GO" id="GO:0006261">
    <property type="term" value="P:DNA-templated DNA replication"/>
    <property type="evidence" value="ECO:0007669"/>
    <property type="project" value="UniProtKB-UniRule"/>
</dbReference>
<dbReference type="PROSITE" id="PS50173">
    <property type="entry name" value="UMUC"/>
    <property type="match status" value="1"/>
</dbReference>
<sequence length="426" mass="45940">MGAPPAAFAFCRDCLTLAGPAPRCRACGSPRIARHPDLGRMTIAHVDCDAFFATVEKRDDPSLADRPVIIGGGKRGVVSTACYVARIRGVKSAMPMFKALKLCPDAVVIKPNFAKYVEASRAVRAKMLALTPLVEPLSIDEAFLDLSGTEALHGAPAALVLARFAREVERDVGISVSVGLASNKFLAKIASDLDKPRGFATLSIDEAPAFLAPRPVSFLWGVGPAFAETLTRDGLRTIGDLQRAEPRDLARRYGDGGLRLSRLAFGRDDRKVSPDRERKSVGAETTFDSDVARLDDLTPHLFRLSEKVADRLRADGIAGQTVTLKLKTADFRLRTRAHALPAPTRLAGRIFETAQALLTREADGTAFRLIGVAVSELAPEALADPRDLVDDRTEKLAAVEAAVASLRARFGRESVERAFAKRPPRG</sequence>
<evidence type="ECO:0000256" key="17">
    <source>
        <dbReference type="HAMAP-Rule" id="MF_01113"/>
    </source>
</evidence>
<dbReference type="InterPro" id="IPR017961">
    <property type="entry name" value="DNA_pol_Y-fam_little_finger"/>
</dbReference>
<feature type="binding site" evidence="17">
    <location>
        <position position="47"/>
    </location>
    <ligand>
        <name>Mg(2+)</name>
        <dbReference type="ChEBI" id="CHEBI:18420"/>
    </ligand>
</feature>
<dbReference type="Gene3D" id="1.10.150.20">
    <property type="entry name" value="5' to 3' exonuclease, C-terminal subdomain"/>
    <property type="match status" value="1"/>
</dbReference>
<dbReference type="RefSeq" id="WP_204948748.1">
    <property type="nucleotide sequence ID" value="NZ_BSFF01000002.1"/>
</dbReference>
<dbReference type="InterPro" id="IPR001126">
    <property type="entry name" value="UmuC"/>
</dbReference>
<dbReference type="HAMAP" id="MF_01113">
    <property type="entry name" value="DNApol_IV"/>
    <property type="match status" value="1"/>
</dbReference>
<dbReference type="InterPro" id="IPR043502">
    <property type="entry name" value="DNA/RNA_pol_sf"/>
</dbReference>
<evidence type="ECO:0000256" key="8">
    <source>
        <dbReference type="ARBA" id="ARBA00022705"/>
    </source>
</evidence>
<gene>
    <name evidence="19" type="primary">dinB1</name>
    <name evidence="17" type="synonym">dinB</name>
    <name evidence="19" type="ORF">GCM10008170_16160</name>
</gene>
<keyword evidence="13 17" id="KW-0238">DNA-binding</keyword>
<keyword evidence="7 17" id="KW-0548">Nucleotidyltransferase</keyword>
<dbReference type="GO" id="GO:0003887">
    <property type="term" value="F:DNA-directed DNA polymerase activity"/>
    <property type="evidence" value="ECO:0007669"/>
    <property type="project" value="UniProtKB-UniRule"/>
</dbReference>
<comment type="function">
    <text evidence="15 17">Poorly processive, error-prone DNA polymerase involved in untargeted mutagenesis. Copies undamaged DNA at stalled replication forks, which arise in vivo from mismatched or misaligned primer ends. These misaligned primers can be extended by PolIV. Exhibits no 3'-5' exonuclease (proofreading) activity. May be involved in translesional synthesis, in conjunction with the beta clamp from PolIII.</text>
</comment>
<comment type="caution">
    <text evidence="19">The sequence shown here is derived from an EMBL/GenBank/DDBJ whole genome shotgun (WGS) entry which is preliminary data.</text>
</comment>
<comment type="catalytic activity">
    <reaction evidence="16 17">
        <text>DNA(n) + a 2'-deoxyribonucleoside 5'-triphosphate = DNA(n+1) + diphosphate</text>
        <dbReference type="Rhea" id="RHEA:22508"/>
        <dbReference type="Rhea" id="RHEA-COMP:17339"/>
        <dbReference type="Rhea" id="RHEA-COMP:17340"/>
        <dbReference type="ChEBI" id="CHEBI:33019"/>
        <dbReference type="ChEBI" id="CHEBI:61560"/>
        <dbReference type="ChEBI" id="CHEBI:173112"/>
        <dbReference type="EC" id="2.7.7.7"/>
    </reaction>
</comment>
<evidence type="ECO:0000256" key="15">
    <source>
        <dbReference type="ARBA" id="ARBA00025589"/>
    </source>
</evidence>
<dbReference type="Gene3D" id="3.30.1490.100">
    <property type="entry name" value="DNA polymerase, Y-family, little finger domain"/>
    <property type="match status" value="1"/>
</dbReference>
<evidence type="ECO:0000256" key="13">
    <source>
        <dbReference type="ARBA" id="ARBA00023125"/>
    </source>
</evidence>
<dbReference type="Gene3D" id="3.40.1170.60">
    <property type="match status" value="1"/>
</dbReference>
<dbReference type="GO" id="GO:0006281">
    <property type="term" value="P:DNA repair"/>
    <property type="evidence" value="ECO:0007669"/>
    <property type="project" value="UniProtKB-UniRule"/>
</dbReference>
<protein>
    <recommendedName>
        <fullName evidence="17">DNA polymerase IV</fullName>
        <shortName evidence="17">Pol IV</shortName>
        <ecNumber evidence="17">2.7.7.7</ecNumber>
    </recommendedName>
</protein>
<feature type="domain" description="UmuC" evidence="18">
    <location>
        <begin position="43"/>
        <end position="223"/>
    </location>
</feature>
<reference evidence="19" key="1">
    <citation type="journal article" date="2014" name="Int. J. Syst. Evol. Microbiol.">
        <title>Complete genome sequence of Corynebacterium casei LMG S-19264T (=DSM 44701T), isolated from a smear-ripened cheese.</title>
        <authorList>
            <consortium name="US DOE Joint Genome Institute (JGI-PGF)"/>
            <person name="Walter F."/>
            <person name="Albersmeier A."/>
            <person name="Kalinowski J."/>
            <person name="Ruckert C."/>
        </authorList>
    </citation>
    <scope>NUCLEOTIDE SEQUENCE</scope>
    <source>
        <strain evidence="19">VKM B-1606</strain>
    </source>
</reference>
<dbReference type="Pfam" id="PF00817">
    <property type="entry name" value="IMS"/>
    <property type="match status" value="1"/>
</dbReference>
<dbReference type="InterPro" id="IPR050116">
    <property type="entry name" value="DNA_polymerase-Y"/>
</dbReference>
<evidence type="ECO:0000256" key="1">
    <source>
        <dbReference type="ARBA" id="ARBA00004496"/>
    </source>
</evidence>
<reference evidence="19" key="2">
    <citation type="submission" date="2023-01" db="EMBL/GenBank/DDBJ databases">
        <authorList>
            <person name="Sun Q."/>
            <person name="Evtushenko L."/>
        </authorList>
    </citation>
    <scope>NUCLEOTIDE SEQUENCE</scope>
    <source>
        <strain evidence="19">VKM B-1606</strain>
    </source>
</reference>
<evidence type="ECO:0000313" key="20">
    <source>
        <dbReference type="Proteomes" id="UP001143400"/>
    </source>
</evidence>
<keyword evidence="14 17" id="KW-0234">DNA repair</keyword>
<dbReference type="PANTHER" id="PTHR11076">
    <property type="entry name" value="DNA REPAIR POLYMERASE UMUC / TRANSFERASE FAMILY MEMBER"/>
    <property type="match status" value="1"/>
</dbReference>
<dbReference type="SUPFAM" id="SSF56672">
    <property type="entry name" value="DNA/RNA polymerases"/>
    <property type="match status" value="1"/>
</dbReference>
<keyword evidence="5 17" id="KW-0963">Cytoplasm</keyword>
<organism evidence="19 20">
    <name type="scientific">Methylopila capsulata</name>
    <dbReference type="NCBI Taxonomy" id="61654"/>
    <lineage>
        <taxon>Bacteria</taxon>
        <taxon>Pseudomonadati</taxon>
        <taxon>Pseudomonadota</taxon>
        <taxon>Alphaproteobacteria</taxon>
        <taxon>Hyphomicrobiales</taxon>
        <taxon>Methylopilaceae</taxon>
        <taxon>Methylopila</taxon>
    </lineage>
</organism>
<dbReference type="AlphaFoldDB" id="A0A9W6ITY8"/>
<feature type="binding site" evidence="17">
    <location>
        <position position="140"/>
    </location>
    <ligand>
        <name>Mg(2+)</name>
        <dbReference type="ChEBI" id="CHEBI:18420"/>
    </ligand>
</feature>
<dbReference type="Pfam" id="PF11799">
    <property type="entry name" value="IMS_C"/>
    <property type="match status" value="1"/>
</dbReference>
<dbReference type="GO" id="GO:0009432">
    <property type="term" value="P:SOS response"/>
    <property type="evidence" value="ECO:0007669"/>
    <property type="project" value="TreeGrafter"/>
</dbReference>
<dbReference type="GO" id="GO:0042276">
    <property type="term" value="P:error-prone translesion synthesis"/>
    <property type="evidence" value="ECO:0007669"/>
    <property type="project" value="TreeGrafter"/>
</dbReference>
<evidence type="ECO:0000256" key="5">
    <source>
        <dbReference type="ARBA" id="ARBA00022490"/>
    </source>
</evidence>
<dbReference type="EC" id="2.7.7.7" evidence="17"/>
<dbReference type="InterPro" id="IPR036775">
    <property type="entry name" value="DNA_pol_Y-fam_lit_finger_sf"/>
</dbReference>
<comment type="cofactor">
    <cofactor evidence="17">
        <name>Mg(2+)</name>
        <dbReference type="ChEBI" id="CHEBI:18420"/>
    </cofactor>
    <text evidence="17">Binds 2 magnesium ions per subunit.</text>
</comment>
<comment type="subunit">
    <text evidence="3 17">Monomer.</text>
</comment>
<dbReference type="GO" id="GO:0000287">
    <property type="term" value="F:magnesium ion binding"/>
    <property type="evidence" value="ECO:0007669"/>
    <property type="project" value="UniProtKB-UniRule"/>
</dbReference>
<comment type="similarity">
    <text evidence="2 17">Belongs to the DNA polymerase type-Y family.</text>
</comment>
<dbReference type="PANTHER" id="PTHR11076:SF33">
    <property type="entry name" value="DNA POLYMERASE KAPPA"/>
    <property type="match status" value="1"/>
</dbReference>
<evidence type="ECO:0000256" key="16">
    <source>
        <dbReference type="ARBA" id="ARBA00049244"/>
    </source>
</evidence>
<comment type="subcellular location">
    <subcellularLocation>
        <location evidence="1 17">Cytoplasm</location>
    </subcellularLocation>
</comment>
<evidence type="ECO:0000256" key="7">
    <source>
        <dbReference type="ARBA" id="ARBA00022695"/>
    </source>
</evidence>
<dbReference type="FunFam" id="3.30.1490.100:FF:000004">
    <property type="entry name" value="DNA polymerase IV"/>
    <property type="match status" value="1"/>
</dbReference>
<evidence type="ECO:0000256" key="9">
    <source>
        <dbReference type="ARBA" id="ARBA00022723"/>
    </source>
</evidence>
<keyword evidence="10 17" id="KW-0227">DNA damage</keyword>
<dbReference type="Proteomes" id="UP001143400">
    <property type="component" value="Unassembled WGS sequence"/>
</dbReference>
<dbReference type="GO" id="GO:0003684">
    <property type="term" value="F:damaged DNA binding"/>
    <property type="evidence" value="ECO:0007669"/>
    <property type="project" value="InterPro"/>
</dbReference>
<proteinExistence type="inferred from homology"/>
<evidence type="ECO:0000256" key="4">
    <source>
        <dbReference type="ARBA" id="ARBA00022457"/>
    </source>
</evidence>
<feature type="active site" evidence="17">
    <location>
        <position position="141"/>
    </location>
</feature>
<evidence type="ECO:0000256" key="12">
    <source>
        <dbReference type="ARBA" id="ARBA00022932"/>
    </source>
</evidence>
<accession>A0A9W6ITY8</accession>
<dbReference type="InterPro" id="IPR043128">
    <property type="entry name" value="Rev_trsase/Diguanyl_cyclase"/>
</dbReference>
<dbReference type="InterPro" id="IPR022880">
    <property type="entry name" value="DNApol_IV"/>
</dbReference>
<evidence type="ECO:0000256" key="6">
    <source>
        <dbReference type="ARBA" id="ARBA00022679"/>
    </source>
</evidence>
<dbReference type="EMBL" id="BSFF01000002">
    <property type="protein sequence ID" value="GLK55597.1"/>
    <property type="molecule type" value="Genomic_DNA"/>
</dbReference>
<evidence type="ECO:0000256" key="10">
    <source>
        <dbReference type="ARBA" id="ARBA00022763"/>
    </source>
</evidence>
<dbReference type="SUPFAM" id="SSF100879">
    <property type="entry name" value="Lesion bypass DNA polymerase (Y-family), little finger domain"/>
    <property type="match status" value="1"/>
</dbReference>
<dbReference type="Gene3D" id="3.30.70.270">
    <property type="match status" value="1"/>
</dbReference>
<keyword evidence="8 17" id="KW-0235">DNA replication</keyword>
<dbReference type="NCBIfam" id="NF002677">
    <property type="entry name" value="PRK02406.1"/>
    <property type="match status" value="1"/>
</dbReference>
<keyword evidence="4 17" id="KW-0515">Mutator protein</keyword>
<dbReference type="CDD" id="cd03586">
    <property type="entry name" value="PolY_Pol_IV_kappa"/>
    <property type="match status" value="1"/>
</dbReference>